<feature type="compositionally biased region" description="Polar residues" evidence="7">
    <location>
        <begin position="404"/>
        <end position="414"/>
    </location>
</feature>
<gene>
    <name evidence="9" type="ORF">ANIA_04229</name>
</gene>
<dbReference type="VEuPathDB" id="FungiDB:AN4229"/>
<evidence type="ECO:0000313" key="9">
    <source>
        <dbReference type="EMBL" id="CBF74437.1"/>
    </source>
</evidence>
<accession>Q5B5F1</accession>
<reference evidence="10" key="1">
    <citation type="journal article" date="2005" name="Nature">
        <title>Sequencing of Aspergillus nidulans and comparative analysis with A. fumigatus and A. oryzae.</title>
        <authorList>
            <person name="Galagan J.E."/>
            <person name="Calvo S.E."/>
            <person name="Cuomo C."/>
            <person name="Ma L.J."/>
            <person name="Wortman J.R."/>
            <person name="Batzoglou S."/>
            <person name="Lee S.I."/>
            <person name="Basturkmen M."/>
            <person name="Spevak C.C."/>
            <person name="Clutterbuck J."/>
            <person name="Kapitonov V."/>
            <person name="Jurka J."/>
            <person name="Scazzocchio C."/>
            <person name="Farman M."/>
            <person name="Butler J."/>
            <person name="Purcell S."/>
            <person name="Harris S."/>
            <person name="Braus G.H."/>
            <person name="Draht O."/>
            <person name="Busch S."/>
            <person name="D'Enfert C."/>
            <person name="Bouchier C."/>
            <person name="Goldman G.H."/>
            <person name="Bell-Pedersen D."/>
            <person name="Griffiths-Jones S."/>
            <person name="Doonan J.H."/>
            <person name="Yu J."/>
            <person name="Vienken K."/>
            <person name="Pain A."/>
            <person name="Freitag M."/>
            <person name="Selker E.U."/>
            <person name="Archer D.B."/>
            <person name="Penalva M.A."/>
            <person name="Oakley B.R."/>
            <person name="Momany M."/>
            <person name="Tanaka T."/>
            <person name="Kumagai T."/>
            <person name="Asai K."/>
            <person name="Machida M."/>
            <person name="Nierman W.C."/>
            <person name="Denning D.W."/>
            <person name="Caddick M."/>
            <person name="Hynes M."/>
            <person name="Paoletti M."/>
            <person name="Fischer R."/>
            <person name="Miller B."/>
            <person name="Dyer P."/>
            <person name="Sachs M.S."/>
            <person name="Osmani S.A."/>
            <person name="Birren B.W."/>
        </authorList>
    </citation>
    <scope>NUCLEOTIDE SEQUENCE [LARGE SCALE GENOMIC DNA]</scope>
    <source>
        <strain evidence="10">FGSC A4 / ATCC 38163 / CBS 112.46 / NRRL 194 / M139</strain>
    </source>
</reference>
<dbReference type="SMART" id="SM00249">
    <property type="entry name" value="PHD"/>
    <property type="match status" value="1"/>
</dbReference>
<keyword evidence="3 6" id="KW-0863">Zinc-finger</keyword>
<sequence length="681" mass="73054">MGVHIPKLSAATTELLARIAGNIKGTQQKGLRRDDPTTVTLSPSPLSSNSDIQNTASRRAGKMKVSSTIIELPTFPFVYPTRVETPVVPPRPACMPLPASNDINGTTSKSDSLVNIAPKPTEPRTTSTSATAVPRVPVQTQLPLDQPPASNDVCEISARPHNLANIAPKPAAPHTSSIPALVVPHEQVHTRPPSEHQSPSSSRINGTLANQGSVNIAPKPAVLYPRLTTLPGGLSGQTQLSSDPPPSESIRGPLTEPKDLVNAAPEPLVTNLAPISIAVSGATAGVQRPPEHQLSPPPPIARAPTILKVPNLFLLKSSTAVPVKTTSTVRQRRDSSNRKSGPKKRKRGNDSDSEDIIRAVDSSSDESDVTPTATQTTSGRQVKRPSLYVPPPLIPSLPREGSSLAGTSDRPQTSRSRKPVPRKLKSTNIRCCVCDRSHSPTSNTIVFCDRCNRAWHQHCHDPPIQSEVVAIREKEWLCRECKPANITILHPTVVRSNPSLISKPPAHPPLTIPKTEVGGERFSTDCRRRFLSTLSHAALVELLLTISNNHPTVPMFPENMESLPSSNFAASQAIVTGAAATSTSLPTNENNVASVVLADNIDEQTPEFASGRTSGRNYRESSDEESEYEFQDHRVYPRAGNGLRLSTNEQDLDILQEDPTCSTFSYALHAPASGAVGHVSA</sequence>
<dbReference type="InterPro" id="IPR013083">
    <property type="entry name" value="Znf_RING/FYVE/PHD"/>
</dbReference>
<dbReference type="GO" id="GO:0003677">
    <property type="term" value="F:DNA binding"/>
    <property type="evidence" value="ECO:0000318"/>
    <property type="project" value="GO_Central"/>
</dbReference>
<organism evidence="9 10">
    <name type="scientific">Emericella nidulans (strain FGSC A4 / ATCC 38163 / CBS 112.46 / NRRL 194 / M139)</name>
    <name type="common">Aspergillus nidulans</name>
    <dbReference type="NCBI Taxonomy" id="227321"/>
    <lineage>
        <taxon>Eukaryota</taxon>
        <taxon>Fungi</taxon>
        <taxon>Dikarya</taxon>
        <taxon>Ascomycota</taxon>
        <taxon>Pezizomycotina</taxon>
        <taxon>Eurotiomycetes</taxon>
        <taxon>Eurotiomycetidae</taxon>
        <taxon>Eurotiales</taxon>
        <taxon>Aspergillaceae</taxon>
        <taxon>Aspergillus</taxon>
        <taxon>Aspergillus subgen. Nidulantes</taxon>
    </lineage>
</organism>
<dbReference type="GeneID" id="2873651"/>
<dbReference type="Gene3D" id="3.30.40.10">
    <property type="entry name" value="Zinc/RING finger domain, C3HC4 (zinc finger)"/>
    <property type="match status" value="1"/>
</dbReference>
<dbReference type="SUPFAM" id="SSF57903">
    <property type="entry name" value="FYVE/PHD zinc finger"/>
    <property type="match status" value="1"/>
</dbReference>
<dbReference type="PANTHER" id="PTHR12628:SF10">
    <property type="entry name" value="HOMEOBOX DOMAIN-CONTAINING PROTEIN"/>
    <property type="match status" value="1"/>
</dbReference>
<dbReference type="InterPro" id="IPR011011">
    <property type="entry name" value="Znf_FYVE_PHD"/>
</dbReference>
<evidence type="ECO:0000256" key="3">
    <source>
        <dbReference type="ARBA" id="ARBA00022771"/>
    </source>
</evidence>
<dbReference type="OMA" id="FCHDPPI"/>
<feature type="compositionally biased region" description="Low complexity" evidence="7">
    <location>
        <begin position="37"/>
        <end position="51"/>
    </location>
</feature>
<feature type="region of interest" description="Disordered" evidence="7">
    <location>
        <begin position="99"/>
        <end position="131"/>
    </location>
</feature>
<dbReference type="AlphaFoldDB" id="Q5B5F1"/>
<comment type="subcellular location">
    <subcellularLocation>
        <location evidence="1">Nucleus</location>
    </subcellularLocation>
</comment>
<dbReference type="EMBL" id="BN001302">
    <property type="protein sequence ID" value="CBF74437.1"/>
    <property type="molecule type" value="Genomic_DNA"/>
</dbReference>
<dbReference type="GO" id="GO:0008270">
    <property type="term" value="F:zinc ion binding"/>
    <property type="evidence" value="ECO:0007669"/>
    <property type="project" value="UniProtKB-KW"/>
</dbReference>
<evidence type="ECO:0000256" key="7">
    <source>
        <dbReference type="SAM" id="MobiDB-lite"/>
    </source>
</evidence>
<feature type="region of interest" description="Disordered" evidence="7">
    <location>
        <begin position="322"/>
        <end position="422"/>
    </location>
</feature>
<dbReference type="PANTHER" id="PTHR12628">
    <property type="entry name" value="POLYCOMB-LIKE TRANSCRIPTION FACTOR"/>
    <property type="match status" value="1"/>
</dbReference>
<reference evidence="10" key="2">
    <citation type="journal article" date="2009" name="Fungal Genet. Biol.">
        <title>The 2008 update of the Aspergillus nidulans genome annotation: a community effort.</title>
        <authorList>
            <person name="Wortman J.R."/>
            <person name="Gilsenan J.M."/>
            <person name="Joardar V."/>
            <person name="Deegan J."/>
            <person name="Clutterbuck J."/>
            <person name="Andersen M.R."/>
            <person name="Archer D."/>
            <person name="Bencina M."/>
            <person name="Braus G."/>
            <person name="Coutinho P."/>
            <person name="von Dohren H."/>
            <person name="Doonan J."/>
            <person name="Driessen A.J."/>
            <person name="Durek P."/>
            <person name="Espeso E."/>
            <person name="Fekete E."/>
            <person name="Flipphi M."/>
            <person name="Estrada C.G."/>
            <person name="Geysens S."/>
            <person name="Goldman G."/>
            <person name="de Groot P.W."/>
            <person name="Hansen K."/>
            <person name="Harris S.D."/>
            <person name="Heinekamp T."/>
            <person name="Helmstaedt K."/>
            <person name="Henrissat B."/>
            <person name="Hofmann G."/>
            <person name="Homan T."/>
            <person name="Horio T."/>
            <person name="Horiuchi H."/>
            <person name="James S."/>
            <person name="Jones M."/>
            <person name="Karaffa L."/>
            <person name="Karanyi Z."/>
            <person name="Kato M."/>
            <person name="Keller N."/>
            <person name="Kelly D.E."/>
            <person name="Kiel J.A."/>
            <person name="Kim J.M."/>
            <person name="van der Klei I.J."/>
            <person name="Klis F.M."/>
            <person name="Kovalchuk A."/>
            <person name="Krasevec N."/>
            <person name="Kubicek C.P."/>
            <person name="Liu B."/>
            <person name="Maccabe A."/>
            <person name="Meyer V."/>
            <person name="Mirabito P."/>
            <person name="Miskei M."/>
            <person name="Mos M."/>
            <person name="Mullins J."/>
            <person name="Nelson D.R."/>
            <person name="Nielsen J."/>
            <person name="Oakley B.R."/>
            <person name="Osmani S.A."/>
            <person name="Pakula T."/>
            <person name="Paszewski A."/>
            <person name="Paulsen I."/>
            <person name="Pilsyk S."/>
            <person name="Pocsi I."/>
            <person name="Punt P.J."/>
            <person name="Ram A.F."/>
            <person name="Ren Q."/>
            <person name="Robellet X."/>
            <person name="Robson G."/>
            <person name="Seiboth B."/>
            <person name="van Solingen P."/>
            <person name="Specht T."/>
            <person name="Sun J."/>
            <person name="Taheri-Talesh N."/>
            <person name="Takeshita N."/>
            <person name="Ussery D."/>
            <person name="vanKuyk P.A."/>
            <person name="Visser H."/>
            <person name="van de Vondervoort P.J."/>
            <person name="de Vries R.P."/>
            <person name="Walton J."/>
            <person name="Xiang X."/>
            <person name="Xiong Y."/>
            <person name="Zeng A.P."/>
            <person name="Brandt B.W."/>
            <person name="Cornell M.J."/>
            <person name="van den Hondel C.A."/>
            <person name="Visser J."/>
            <person name="Oliver S.G."/>
            <person name="Turner G."/>
        </authorList>
    </citation>
    <scope>GENOME REANNOTATION</scope>
    <source>
        <strain evidence="10">FGSC A4 / ATCC 38163 / CBS 112.46 / NRRL 194 / M139</strain>
    </source>
</reference>
<feature type="compositionally biased region" description="Polar residues" evidence="7">
    <location>
        <begin position="101"/>
        <end position="113"/>
    </location>
</feature>
<dbReference type="eggNOG" id="KOG4323">
    <property type="taxonomic scope" value="Eukaryota"/>
</dbReference>
<dbReference type="OrthoDB" id="5863171at2759"/>
<dbReference type="GO" id="GO:0005634">
    <property type="term" value="C:nucleus"/>
    <property type="evidence" value="ECO:0000318"/>
    <property type="project" value="GO_Central"/>
</dbReference>
<proteinExistence type="predicted"/>
<evidence type="ECO:0000313" key="10">
    <source>
        <dbReference type="Proteomes" id="UP000000560"/>
    </source>
</evidence>
<feature type="compositionally biased region" description="Polar residues" evidence="7">
    <location>
        <begin position="195"/>
        <end position="212"/>
    </location>
</feature>
<feature type="region of interest" description="Disordered" evidence="7">
    <location>
        <begin position="283"/>
        <end position="302"/>
    </location>
</feature>
<dbReference type="Proteomes" id="UP000000560">
    <property type="component" value="Chromosome II"/>
</dbReference>
<evidence type="ECO:0000256" key="6">
    <source>
        <dbReference type="PROSITE-ProRule" id="PRU00146"/>
    </source>
</evidence>
<dbReference type="PROSITE" id="PS01359">
    <property type="entry name" value="ZF_PHD_1"/>
    <property type="match status" value="1"/>
</dbReference>
<dbReference type="GO" id="GO:0003682">
    <property type="term" value="F:chromatin binding"/>
    <property type="evidence" value="ECO:0000318"/>
    <property type="project" value="GO_Central"/>
</dbReference>
<dbReference type="CDD" id="cd15502">
    <property type="entry name" value="PHD_Phf1p_Phf2p_like"/>
    <property type="match status" value="1"/>
</dbReference>
<dbReference type="STRING" id="227321.Q5B5F1"/>
<dbReference type="InterPro" id="IPR019787">
    <property type="entry name" value="Znf_PHD-finger"/>
</dbReference>
<keyword evidence="10" id="KW-1185">Reference proteome</keyword>
<dbReference type="HOGENOM" id="CLU_025799_0_0_1"/>
<keyword evidence="4" id="KW-0862">Zinc</keyword>
<evidence type="ECO:0000256" key="1">
    <source>
        <dbReference type="ARBA" id="ARBA00004123"/>
    </source>
</evidence>
<feature type="region of interest" description="Disordered" evidence="7">
    <location>
        <begin position="186"/>
        <end position="212"/>
    </location>
</feature>
<accession>C8V4A1</accession>
<dbReference type="InParanoid" id="Q5B5F1"/>
<feature type="region of interest" description="Disordered" evidence="7">
    <location>
        <begin position="227"/>
        <end position="260"/>
    </location>
</feature>
<feature type="compositionally biased region" description="Polar residues" evidence="7">
    <location>
        <begin position="369"/>
        <end position="380"/>
    </location>
</feature>
<dbReference type="RefSeq" id="XP_661833.1">
    <property type="nucleotide sequence ID" value="XM_656741.1"/>
</dbReference>
<dbReference type="InterPro" id="IPR019786">
    <property type="entry name" value="Zinc_finger_PHD-type_CS"/>
</dbReference>
<keyword evidence="2" id="KW-0479">Metal-binding</keyword>
<dbReference type="PROSITE" id="PS50016">
    <property type="entry name" value="ZF_PHD_2"/>
    <property type="match status" value="1"/>
</dbReference>
<dbReference type="GO" id="GO:0045814">
    <property type="term" value="P:negative regulation of gene expression, epigenetic"/>
    <property type="evidence" value="ECO:0000318"/>
    <property type="project" value="GO_Central"/>
</dbReference>
<evidence type="ECO:0000256" key="5">
    <source>
        <dbReference type="ARBA" id="ARBA00023242"/>
    </source>
</evidence>
<keyword evidence="5" id="KW-0539">Nucleus</keyword>
<dbReference type="InterPro" id="IPR001965">
    <property type="entry name" value="Znf_PHD"/>
</dbReference>
<feature type="region of interest" description="Disordered" evidence="7">
    <location>
        <begin position="26"/>
        <end position="59"/>
    </location>
</feature>
<dbReference type="Pfam" id="PF00628">
    <property type="entry name" value="PHD"/>
    <property type="match status" value="1"/>
</dbReference>
<evidence type="ECO:0000259" key="8">
    <source>
        <dbReference type="PROSITE" id="PS50016"/>
    </source>
</evidence>
<protein>
    <submittedName>
        <fullName evidence="9">PHD finger domain protein, putative (AFU_orthologue AFUA_1G06260)</fullName>
    </submittedName>
</protein>
<dbReference type="KEGG" id="ani:ANIA_04229"/>
<feature type="region of interest" description="Disordered" evidence="7">
    <location>
        <begin position="604"/>
        <end position="630"/>
    </location>
</feature>
<name>Q5B5F1_EMENI</name>
<feature type="domain" description="PHD-type" evidence="8">
    <location>
        <begin position="428"/>
        <end position="484"/>
    </location>
</feature>
<evidence type="ECO:0000256" key="2">
    <source>
        <dbReference type="ARBA" id="ARBA00022723"/>
    </source>
</evidence>
<evidence type="ECO:0000256" key="4">
    <source>
        <dbReference type="ARBA" id="ARBA00022833"/>
    </source>
</evidence>